<organism evidence="2 3">
    <name type="scientific">Frankliniella fusca</name>
    <dbReference type="NCBI Taxonomy" id="407009"/>
    <lineage>
        <taxon>Eukaryota</taxon>
        <taxon>Metazoa</taxon>
        <taxon>Ecdysozoa</taxon>
        <taxon>Arthropoda</taxon>
        <taxon>Hexapoda</taxon>
        <taxon>Insecta</taxon>
        <taxon>Pterygota</taxon>
        <taxon>Neoptera</taxon>
        <taxon>Paraneoptera</taxon>
        <taxon>Thysanoptera</taxon>
        <taxon>Terebrantia</taxon>
        <taxon>Thripoidea</taxon>
        <taxon>Thripidae</taxon>
        <taxon>Frankliniella</taxon>
    </lineage>
</organism>
<comment type="caution">
    <text evidence="2">The sequence shown here is derived from an EMBL/GenBank/DDBJ whole genome shotgun (WGS) entry which is preliminary data.</text>
</comment>
<feature type="transmembrane region" description="Helical" evidence="1">
    <location>
        <begin position="402"/>
        <end position="423"/>
    </location>
</feature>
<feature type="transmembrane region" description="Helical" evidence="1">
    <location>
        <begin position="39"/>
        <end position="60"/>
    </location>
</feature>
<feature type="transmembrane region" description="Helical" evidence="1">
    <location>
        <begin position="276"/>
        <end position="298"/>
    </location>
</feature>
<reference evidence="2" key="1">
    <citation type="submission" date="2021-07" db="EMBL/GenBank/DDBJ databases">
        <authorList>
            <person name="Catto M.A."/>
            <person name="Jacobson A."/>
            <person name="Kennedy G."/>
            <person name="Labadie P."/>
            <person name="Hunt B.G."/>
            <person name="Srinivasan R."/>
        </authorList>
    </citation>
    <scope>NUCLEOTIDE SEQUENCE</scope>
    <source>
        <strain evidence="2">PL_HMW_Pooled</strain>
        <tissue evidence="2">Head</tissue>
    </source>
</reference>
<evidence type="ECO:0000313" key="3">
    <source>
        <dbReference type="Proteomes" id="UP001219518"/>
    </source>
</evidence>
<gene>
    <name evidence="2" type="ORF">KUF71_011155</name>
</gene>
<keyword evidence="1" id="KW-1133">Transmembrane helix</keyword>
<evidence type="ECO:0000256" key="1">
    <source>
        <dbReference type="SAM" id="Phobius"/>
    </source>
</evidence>
<protein>
    <submittedName>
        <fullName evidence="2">Protein sel-1-like protein 3</fullName>
    </submittedName>
</protein>
<feature type="transmembrane region" description="Helical" evidence="1">
    <location>
        <begin position="169"/>
        <end position="193"/>
    </location>
</feature>
<feature type="transmembrane region" description="Helical" evidence="1">
    <location>
        <begin position="435"/>
        <end position="455"/>
    </location>
</feature>
<dbReference type="AlphaFoldDB" id="A0AAE1LKK9"/>
<feature type="transmembrane region" description="Helical" evidence="1">
    <location>
        <begin position="72"/>
        <end position="95"/>
    </location>
</feature>
<feature type="transmembrane region" description="Helical" evidence="1">
    <location>
        <begin position="136"/>
        <end position="157"/>
    </location>
</feature>
<dbReference type="EMBL" id="JAHWGI010001057">
    <property type="protein sequence ID" value="KAK3921979.1"/>
    <property type="molecule type" value="Genomic_DNA"/>
</dbReference>
<proteinExistence type="predicted"/>
<sequence length="497" mass="55025">MLGLLAAARRRHALADVLECFRVYGAQLPPGLRGTATTLALAFVVPFHMVLYACDAMAFIPESLARYGVKSVVMSTAFFHLQQVQWSVAFVLMLYPMVVVGSLSADLRRDCSRTAELRLRQSTSSPDKEGLGPHELIVLVVLCALVSPSLHLSHSLVEITRSSSSRTALVSAITGIVYLLNFAMLSLCCQLFFFESGAMAQVLQGFLVENGSLNGQETQELTGFSREWDIKKNKRELALGTVSTVLLQMLAQLTVARRRHTLADVLECLRLYGARLPLGPWGAAATLALTSVIPLQMVGPSYFRFRMGVQTQLVRRGAFQFLISFVLMLYPMVVVGSLSADLRRDCSRTAARRLRQSSSSTDNEGFGPHDTNLGERVWRELRLRQHMLYDMCITNVTVHQEFILLVVLNTLVSPSLYLAHSLLEITQSRASRTALVSAISGIVHFLNFVVLSLCCQRFFFESGTMTQILQSFLVLTGSQSDESQEVCGMNCRDVLVP</sequence>
<reference evidence="2" key="2">
    <citation type="journal article" date="2023" name="BMC Genomics">
        <title>Pest status, molecular evolution, and epigenetic factors derived from the genome assembly of Frankliniella fusca, a thysanopteran phytovirus vector.</title>
        <authorList>
            <person name="Catto M.A."/>
            <person name="Labadie P.E."/>
            <person name="Jacobson A.L."/>
            <person name="Kennedy G.G."/>
            <person name="Srinivasan R."/>
            <person name="Hunt B.G."/>
        </authorList>
    </citation>
    <scope>NUCLEOTIDE SEQUENCE</scope>
    <source>
        <strain evidence="2">PL_HMW_Pooled</strain>
    </source>
</reference>
<evidence type="ECO:0000313" key="2">
    <source>
        <dbReference type="EMBL" id="KAK3921979.1"/>
    </source>
</evidence>
<feature type="transmembrane region" description="Helical" evidence="1">
    <location>
        <begin position="318"/>
        <end position="338"/>
    </location>
</feature>
<name>A0AAE1LKK9_9NEOP</name>
<accession>A0AAE1LKK9</accession>
<keyword evidence="1" id="KW-0812">Transmembrane</keyword>
<keyword evidence="3" id="KW-1185">Reference proteome</keyword>
<keyword evidence="1" id="KW-0472">Membrane</keyword>
<dbReference type="Proteomes" id="UP001219518">
    <property type="component" value="Unassembled WGS sequence"/>
</dbReference>